<evidence type="ECO:0008006" key="4">
    <source>
        <dbReference type="Google" id="ProtNLM"/>
    </source>
</evidence>
<feature type="chain" id="PRO_5002963063" description="Lipoprotein" evidence="1">
    <location>
        <begin position="27"/>
        <end position="108"/>
    </location>
</feature>
<dbReference type="Proteomes" id="UP000002734">
    <property type="component" value="Chromosome"/>
</dbReference>
<evidence type="ECO:0000313" key="3">
    <source>
        <dbReference type="Proteomes" id="UP000002734"/>
    </source>
</evidence>
<organism evidence="2 3">
    <name type="scientific">Musicola paradisiaca (strain Ech703)</name>
    <name type="common">Dickeya paradisiaca</name>
    <name type="synonym">Dickeya dadantii</name>
    <dbReference type="NCBI Taxonomy" id="579405"/>
    <lineage>
        <taxon>Bacteria</taxon>
        <taxon>Pseudomonadati</taxon>
        <taxon>Pseudomonadota</taxon>
        <taxon>Gammaproteobacteria</taxon>
        <taxon>Enterobacterales</taxon>
        <taxon>Pectobacteriaceae</taxon>
        <taxon>Musicola</taxon>
    </lineage>
</organism>
<evidence type="ECO:0000256" key="1">
    <source>
        <dbReference type="SAM" id="SignalP"/>
    </source>
</evidence>
<dbReference type="KEGG" id="dda:Dd703_3535"/>
<reference evidence="2" key="1">
    <citation type="submission" date="2009-06" db="EMBL/GenBank/DDBJ databases">
        <title>Complete sequence of Dickeya dadantii Ech703.</title>
        <authorList>
            <consortium name="US DOE Joint Genome Institute"/>
            <person name="Lucas S."/>
            <person name="Copeland A."/>
            <person name="Lapidus A."/>
            <person name="Glavina del Rio T."/>
            <person name="Dalin E."/>
            <person name="Tice H."/>
            <person name="Bruce D."/>
            <person name="Goodwin L."/>
            <person name="Pitluck S."/>
            <person name="Chertkov O."/>
            <person name="Brettin T."/>
            <person name="Detter J.C."/>
            <person name="Han C."/>
            <person name="Larimer F."/>
            <person name="Land M."/>
            <person name="Hauser L."/>
            <person name="Kyrpides N."/>
            <person name="Mikhailova N."/>
            <person name="Balakrishnan V."/>
            <person name="Glasner J."/>
            <person name="Perna N.T."/>
        </authorList>
    </citation>
    <scope>NUCLEOTIDE SEQUENCE [LARGE SCALE GENOMIC DNA]</scope>
    <source>
        <strain evidence="2">Ech703</strain>
    </source>
</reference>
<accession>C6C3W6</accession>
<dbReference type="HOGENOM" id="CLU_2192826_0_0_6"/>
<keyword evidence="3" id="KW-1185">Reference proteome</keyword>
<evidence type="ECO:0000313" key="2">
    <source>
        <dbReference type="EMBL" id="ACS87293.1"/>
    </source>
</evidence>
<gene>
    <name evidence="2" type="ordered locus">Dd703_3535</name>
</gene>
<keyword evidence="1" id="KW-0732">Signal</keyword>
<name>C6C3W6_MUSP7</name>
<protein>
    <recommendedName>
        <fullName evidence="4">Lipoprotein</fullName>
    </recommendedName>
</protein>
<dbReference type="RefSeq" id="WP_015855191.1">
    <property type="nucleotide sequence ID" value="NC_012880.1"/>
</dbReference>
<dbReference type="AlphaFoldDB" id="C6C3W6"/>
<feature type="signal peptide" evidence="1">
    <location>
        <begin position="1"/>
        <end position="26"/>
    </location>
</feature>
<dbReference type="EMBL" id="CP001654">
    <property type="protein sequence ID" value="ACS87293.1"/>
    <property type="molecule type" value="Genomic_DNA"/>
</dbReference>
<sequence>MTKLTRLAVMAAGALLAVGFSSAALARPYGPGPGPWHDWRWGPVWYPGPVVVVTPDPGPPVIYTQPAPAPVWVEKTPTYRYYCPDPAGYYPKIGRCPKGWMKVVADKP</sequence>
<proteinExistence type="predicted"/>